<evidence type="ECO:0000256" key="1">
    <source>
        <dbReference type="SAM" id="MobiDB-lite"/>
    </source>
</evidence>
<feature type="compositionally biased region" description="Low complexity" evidence="1">
    <location>
        <begin position="512"/>
        <end position="524"/>
    </location>
</feature>
<accession>A0A3R6W0N2</accession>
<feature type="compositionally biased region" description="Acidic residues" evidence="1">
    <location>
        <begin position="339"/>
        <end position="362"/>
    </location>
</feature>
<dbReference type="PANTHER" id="PTHR45614:SF274">
    <property type="entry name" value="MYB-LIKE DNA-BINDING PROTEIN"/>
    <property type="match status" value="1"/>
</dbReference>
<dbReference type="InterPro" id="IPR017930">
    <property type="entry name" value="Myb_dom"/>
</dbReference>
<dbReference type="GO" id="GO:0000981">
    <property type="term" value="F:DNA-binding transcription factor activity, RNA polymerase II-specific"/>
    <property type="evidence" value="ECO:0007669"/>
    <property type="project" value="TreeGrafter"/>
</dbReference>
<dbReference type="GO" id="GO:0005634">
    <property type="term" value="C:nucleus"/>
    <property type="evidence" value="ECO:0007669"/>
    <property type="project" value="TreeGrafter"/>
</dbReference>
<evidence type="ECO:0000313" key="5">
    <source>
        <dbReference type="Proteomes" id="UP000285060"/>
    </source>
</evidence>
<evidence type="ECO:0000259" key="2">
    <source>
        <dbReference type="PROSITE" id="PS50090"/>
    </source>
</evidence>
<keyword evidence="5" id="KW-1185">Reference proteome</keyword>
<comment type="caution">
    <text evidence="4">The sequence shown here is derived from an EMBL/GenBank/DDBJ whole genome shotgun (WGS) entry which is preliminary data.</text>
</comment>
<gene>
    <name evidence="4" type="ORF">DYB32_002911</name>
</gene>
<dbReference type="SMART" id="SM00717">
    <property type="entry name" value="SANT"/>
    <property type="match status" value="1"/>
</dbReference>
<feature type="region of interest" description="Disordered" evidence="1">
    <location>
        <begin position="446"/>
        <end position="544"/>
    </location>
</feature>
<dbReference type="Pfam" id="PF01067">
    <property type="entry name" value="Calpain_III"/>
    <property type="match status" value="1"/>
</dbReference>
<dbReference type="CDD" id="cd00167">
    <property type="entry name" value="SANT"/>
    <property type="match status" value="1"/>
</dbReference>
<proteinExistence type="predicted"/>
<sequence length="614" mass="68671">MENLTWCQNPQYVLRSFAASKPVDIKLVLKRTGIKATAKGHRRDHQKDKGQLIGLAIVKPDVDESAAQATCKKKHPEKTNFLGEPLLSPTKPRRAQSVVQTKTAELLVKADEYCVLSDYSSAHVASIFLRKIPPEWLAKGLLVVPSLGDARGEGAYDVEVHSDDVITMDEIPNEMVQTIAGEWNDKVNTAGGSHLCPDWKKNPKFYLTLKCVRPVSVTINLYRSEYEWRGKCKKDSVGAMMGFYLFQGTKGTRDTSTVVVDGKTWTETDFVPLHHVSSPKDLTLPPVFNESYVIMPTTWEPNKCGRFLLSVESDCDMSLPLANMHGGGGMDDAHRASLEDGEDENDTIDLDDDEDDSDDLDMEKDRGGDRRKQWTHLDDQCILHFVQQHGTKRWLNFLDPTIDKAPWRADETEVIFAAQARVGNRWAEIAKLLPGRTDNAIKNHWYSTSRRRQRQAAKQRDQVTKRVKTIKPIQSSTKQKKQSSGNSSTTTSSDVPPHTPRRLAPLDFYDETSPPSSATSTSSSLGLQNQPSAWHFVTPPNQNTSPNFGSFHMPPLRPSGPALLGPSCSAPTVQVKVAPLELKHKRLDSVLKQHQRNRSNSADLFLDFVTNVQK</sequence>
<dbReference type="VEuPathDB" id="FungiDB:H310_13951"/>
<feature type="domain" description="Myb-like" evidence="2">
    <location>
        <begin position="399"/>
        <end position="449"/>
    </location>
</feature>
<evidence type="ECO:0008006" key="6">
    <source>
        <dbReference type="Google" id="ProtNLM"/>
    </source>
</evidence>
<dbReference type="InterPro" id="IPR050560">
    <property type="entry name" value="MYB_TF"/>
</dbReference>
<dbReference type="SUPFAM" id="SSF46689">
    <property type="entry name" value="Homeodomain-like"/>
    <property type="match status" value="1"/>
</dbReference>
<dbReference type="EMBL" id="QUSY01000149">
    <property type="protein sequence ID" value="RHY32269.1"/>
    <property type="molecule type" value="Genomic_DNA"/>
</dbReference>
<dbReference type="InterPro" id="IPR001005">
    <property type="entry name" value="SANT/Myb"/>
</dbReference>
<dbReference type="InterPro" id="IPR009057">
    <property type="entry name" value="Homeodomain-like_sf"/>
</dbReference>
<dbReference type="Gene3D" id="2.60.120.380">
    <property type="match status" value="1"/>
</dbReference>
<dbReference type="Pfam" id="PF00249">
    <property type="entry name" value="Myb_DNA-binding"/>
    <property type="match status" value="1"/>
</dbReference>
<evidence type="ECO:0000313" key="4">
    <source>
        <dbReference type="EMBL" id="RHY32269.1"/>
    </source>
</evidence>
<dbReference type="PROSITE" id="PS51294">
    <property type="entry name" value="HTH_MYB"/>
    <property type="match status" value="1"/>
</dbReference>
<dbReference type="Gene3D" id="1.10.10.60">
    <property type="entry name" value="Homeodomain-like"/>
    <property type="match status" value="1"/>
</dbReference>
<name>A0A3R6W0N2_9STRA</name>
<dbReference type="PANTHER" id="PTHR45614">
    <property type="entry name" value="MYB PROTEIN-RELATED"/>
    <property type="match status" value="1"/>
</dbReference>
<organism evidence="4 5">
    <name type="scientific">Aphanomyces invadans</name>
    <dbReference type="NCBI Taxonomy" id="157072"/>
    <lineage>
        <taxon>Eukaryota</taxon>
        <taxon>Sar</taxon>
        <taxon>Stramenopiles</taxon>
        <taxon>Oomycota</taxon>
        <taxon>Saprolegniomycetes</taxon>
        <taxon>Saprolegniales</taxon>
        <taxon>Verrucalvaceae</taxon>
        <taxon>Aphanomyces</taxon>
    </lineage>
</organism>
<dbReference type="InterPro" id="IPR036213">
    <property type="entry name" value="Calpain_III_sf"/>
</dbReference>
<dbReference type="VEuPathDB" id="FungiDB:H310_04327"/>
<dbReference type="GO" id="GO:0000978">
    <property type="term" value="F:RNA polymerase II cis-regulatory region sequence-specific DNA binding"/>
    <property type="evidence" value="ECO:0007669"/>
    <property type="project" value="TreeGrafter"/>
</dbReference>
<feature type="domain" description="HTH myb-type" evidence="3">
    <location>
        <begin position="399"/>
        <end position="453"/>
    </location>
</feature>
<dbReference type="AlphaFoldDB" id="A0A3R6W0N2"/>
<dbReference type="InterPro" id="IPR022682">
    <property type="entry name" value="Calpain_domain_III"/>
</dbReference>
<protein>
    <recommendedName>
        <fullName evidence="6">Myb-like domain-containing protein</fullName>
    </recommendedName>
</protein>
<reference evidence="4 5" key="1">
    <citation type="submission" date="2018-08" db="EMBL/GenBank/DDBJ databases">
        <title>Aphanomyces genome sequencing and annotation.</title>
        <authorList>
            <person name="Minardi D."/>
            <person name="Oidtmann B."/>
            <person name="Van Der Giezen M."/>
            <person name="Studholme D.J."/>
        </authorList>
    </citation>
    <scope>NUCLEOTIDE SEQUENCE [LARGE SCALE GENOMIC DNA]</scope>
    <source>
        <strain evidence="4 5">NJM0002</strain>
    </source>
</reference>
<feature type="compositionally biased region" description="Low complexity" evidence="1">
    <location>
        <begin position="474"/>
        <end position="493"/>
    </location>
</feature>
<dbReference type="PROSITE" id="PS50090">
    <property type="entry name" value="MYB_LIKE"/>
    <property type="match status" value="1"/>
</dbReference>
<dbReference type="Proteomes" id="UP000285060">
    <property type="component" value="Unassembled WGS sequence"/>
</dbReference>
<dbReference type="SUPFAM" id="SSF49758">
    <property type="entry name" value="Calpain large subunit, middle domain (domain III)"/>
    <property type="match status" value="1"/>
</dbReference>
<evidence type="ECO:0000259" key="3">
    <source>
        <dbReference type="PROSITE" id="PS51294"/>
    </source>
</evidence>
<feature type="region of interest" description="Disordered" evidence="1">
    <location>
        <begin position="328"/>
        <end position="371"/>
    </location>
</feature>